<sequence>MDDFTAYMNQVMGPYFSPLETGEGAWSPTADVSENDEAYHVDIDLPGVEKQDITIDLEGQELSVTGEARKLEHMEGATARRSARSIGKFEFAVRLPHPVDAASCTAEFTDGVLCMTLPKTASGDHKTIEIT</sequence>
<evidence type="ECO:0000256" key="2">
    <source>
        <dbReference type="RuleBase" id="RU003616"/>
    </source>
</evidence>
<comment type="similarity">
    <text evidence="1 2">Belongs to the small heat shock protein (HSP20) family.</text>
</comment>
<protein>
    <submittedName>
        <fullName evidence="4">Hsp20/alpha crystallin family protein</fullName>
    </submittedName>
</protein>
<dbReference type="PROSITE" id="PS01031">
    <property type="entry name" value="SHSP"/>
    <property type="match status" value="1"/>
</dbReference>
<evidence type="ECO:0000313" key="5">
    <source>
        <dbReference type="Proteomes" id="UP000681341"/>
    </source>
</evidence>
<dbReference type="Proteomes" id="UP000681341">
    <property type="component" value="Unassembled WGS sequence"/>
</dbReference>
<evidence type="ECO:0000313" key="4">
    <source>
        <dbReference type="EMBL" id="MBO3735670.1"/>
    </source>
</evidence>
<feature type="domain" description="SHSP" evidence="3">
    <location>
        <begin position="20"/>
        <end position="131"/>
    </location>
</feature>
<dbReference type="RefSeq" id="WP_208499425.1">
    <property type="nucleotide sequence ID" value="NZ_JAGFNP010000017.1"/>
</dbReference>
<comment type="caution">
    <text evidence="4">The sequence shown here is derived from an EMBL/GenBank/DDBJ whole genome shotgun (WGS) entry which is preliminary data.</text>
</comment>
<evidence type="ECO:0000256" key="1">
    <source>
        <dbReference type="PROSITE-ProRule" id="PRU00285"/>
    </source>
</evidence>
<dbReference type="Pfam" id="PF00011">
    <property type="entry name" value="HSP20"/>
    <property type="match status" value="1"/>
</dbReference>
<evidence type="ECO:0000259" key="3">
    <source>
        <dbReference type="PROSITE" id="PS01031"/>
    </source>
</evidence>
<dbReference type="Gene3D" id="2.60.40.790">
    <property type="match status" value="1"/>
</dbReference>
<organism evidence="4 5">
    <name type="scientific">Glycomyces niveus</name>
    <dbReference type="NCBI Taxonomy" id="2820287"/>
    <lineage>
        <taxon>Bacteria</taxon>
        <taxon>Bacillati</taxon>
        <taxon>Actinomycetota</taxon>
        <taxon>Actinomycetes</taxon>
        <taxon>Glycomycetales</taxon>
        <taxon>Glycomycetaceae</taxon>
        <taxon>Glycomyces</taxon>
    </lineage>
</organism>
<dbReference type="SUPFAM" id="SSF49764">
    <property type="entry name" value="HSP20-like chaperones"/>
    <property type="match status" value="1"/>
</dbReference>
<dbReference type="InterPro" id="IPR008978">
    <property type="entry name" value="HSP20-like_chaperone"/>
</dbReference>
<dbReference type="EMBL" id="JAGFNP010000017">
    <property type="protein sequence ID" value="MBO3735670.1"/>
    <property type="molecule type" value="Genomic_DNA"/>
</dbReference>
<accession>A0ABS3UA62</accession>
<dbReference type="InterPro" id="IPR031107">
    <property type="entry name" value="Small_HSP"/>
</dbReference>
<reference evidence="4 5" key="1">
    <citation type="submission" date="2021-03" db="EMBL/GenBank/DDBJ databases">
        <title>Glycomyces sp. nov., a novel actinomycete isolated from soil.</title>
        <authorList>
            <person name="Yang X."/>
            <person name="Xu X."/>
        </authorList>
    </citation>
    <scope>NUCLEOTIDE SEQUENCE [LARGE SCALE GENOMIC DNA]</scope>
    <source>
        <strain evidence="4 5">NEAU-S30</strain>
    </source>
</reference>
<keyword evidence="5" id="KW-1185">Reference proteome</keyword>
<dbReference type="CDD" id="cd06464">
    <property type="entry name" value="ACD_sHsps-like"/>
    <property type="match status" value="1"/>
</dbReference>
<dbReference type="PANTHER" id="PTHR11527">
    <property type="entry name" value="HEAT-SHOCK PROTEIN 20 FAMILY MEMBER"/>
    <property type="match status" value="1"/>
</dbReference>
<gene>
    <name evidence="4" type="ORF">J5V16_22830</name>
</gene>
<dbReference type="InterPro" id="IPR002068">
    <property type="entry name" value="A-crystallin/Hsp20_dom"/>
</dbReference>
<proteinExistence type="inferred from homology"/>
<name>A0ABS3UA62_9ACTN</name>